<dbReference type="Pfam" id="PF03171">
    <property type="entry name" value="2OG-FeII_Oxy"/>
    <property type="match status" value="1"/>
</dbReference>
<dbReference type="FunFam" id="2.60.120.330:FF:000012">
    <property type="entry name" value="Gibberellin 20 oxidase 1"/>
    <property type="match status" value="1"/>
</dbReference>
<dbReference type="STRING" id="35608.A0A2U1NQP1"/>
<reference evidence="5 6" key="1">
    <citation type="journal article" date="2018" name="Mol. Plant">
        <title>The genome of Artemisia annua provides insight into the evolution of Asteraceae family and artemisinin biosynthesis.</title>
        <authorList>
            <person name="Shen Q."/>
            <person name="Zhang L."/>
            <person name="Liao Z."/>
            <person name="Wang S."/>
            <person name="Yan T."/>
            <person name="Shi P."/>
            <person name="Liu M."/>
            <person name="Fu X."/>
            <person name="Pan Q."/>
            <person name="Wang Y."/>
            <person name="Lv Z."/>
            <person name="Lu X."/>
            <person name="Zhang F."/>
            <person name="Jiang W."/>
            <person name="Ma Y."/>
            <person name="Chen M."/>
            <person name="Hao X."/>
            <person name="Li L."/>
            <person name="Tang Y."/>
            <person name="Lv G."/>
            <person name="Zhou Y."/>
            <person name="Sun X."/>
            <person name="Brodelius P.E."/>
            <person name="Rose J.K.C."/>
            <person name="Tang K."/>
        </authorList>
    </citation>
    <scope>NUCLEOTIDE SEQUENCE [LARGE SCALE GENOMIC DNA]</scope>
    <source>
        <strain evidence="6">cv. Huhao1</strain>
        <tissue evidence="5">Leaf</tissue>
    </source>
</reference>
<dbReference type="CDD" id="cd09272">
    <property type="entry name" value="RNase_HI_RT_Ty1"/>
    <property type="match status" value="1"/>
</dbReference>
<keyword evidence="6" id="KW-1185">Reference proteome</keyword>
<dbReference type="Pfam" id="PF14223">
    <property type="entry name" value="Retrotran_gag_2"/>
    <property type="match status" value="1"/>
</dbReference>
<dbReference type="GO" id="GO:0003676">
    <property type="term" value="F:nucleic acid binding"/>
    <property type="evidence" value="ECO:0007669"/>
    <property type="project" value="InterPro"/>
</dbReference>
<evidence type="ECO:0000256" key="2">
    <source>
        <dbReference type="ARBA" id="ARBA00023004"/>
    </source>
</evidence>
<organism evidence="5 6">
    <name type="scientific">Artemisia annua</name>
    <name type="common">Sweet wormwood</name>
    <dbReference type="NCBI Taxonomy" id="35608"/>
    <lineage>
        <taxon>Eukaryota</taxon>
        <taxon>Viridiplantae</taxon>
        <taxon>Streptophyta</taxon>
        <taxon>Embryophyta</taxon>
        <taxon>Tracheophyta</taxon>
        <taxon>Spermatophyta</taxon>
        <taxon>Magnoliopsida</taxon>
        <taxon>eudicotyledons</taxon>
        <taxon>Gunneridae</taxon>
        <taxon>Pentapetalae</taxon>
        <taxon>asterids</taxon>
        <taxon>campanulids</taxon>
        <taxon>Asterales</taxon>
        <taxon>Asteraceae</taxon>
        <taxon>Asteroideae</taxon>
        <taxon>Anthemideae</taxon>
        <taxon>Artemisiinae</taxon>
        <taxon>Artemisia</taxon>
    </lineage>
</organism>
<dbReference type="Gene3D" id="3.30.420.10">
    <property type="entry name" value="Ribonuclease H-like superfamily/Ribonuclease H"/>
    <property type="match status" value="1"/>
</dbReference>
<name>A0A2U1NQP1_ARTAN</name>
<dbReference type="InterPro" id="IPR036397">
    <property type="entry name" value="RNaseH_sf"/>
</dbReference>
<dbReference type="PROSITE" id="PS51471">
    <property type="entry name" value="FE2OG_OXY"/>
    <property type="match status" value="1"/>
</dbReference>
<dbReference type="AlphaFoldDB" id="A0A2U1NQP1"/>
<dbReference type="Pfam" id="PF14226">
    <property type="entry name" value="DIOX_N"/>
    <property type="match status" value="1"/>
</dbReference>
<proteinExistence type="predicted"/>
<dbReference type="GO" id="GO:0046872">
    <property type="term" value="F:metal ion binding"/>
    <property type="evidence" value="ECO:0007669"/>
    <property type="project" value="UniProtKB-KW"/>
</dbReference>
<dbReference type="GO" id="GO:0016705">
    <property type="term" value="F:oxidoreductase activity, acting on paired donors, with incorporation or reduction of molecular oxygen"/>
    <property type="evidence" value="ECO:0007669"/>
    <property type="project" value="UniProtKB-ARBA"/>
</dbReference>
<dbReference type="InterPro" id="IPR044861">
    <property type="entry name" value="IPNS-like_FE2OG_OXY"/>
</dbReference>
<dbReference type="SUPFAM" id="SSF53098">
    <property type="entry name" value="Ribonuclease H-like"/>
    <property type="match status" value="1"/>
</dbReference>
<comment type="caution">
    <text evidence="5">The sequence shown here is derived from an EMBL/GenBank/DDBJ whole genome shotgun (WGS) entry which is preliminary data.</text>
</comment>
<feature type="compositionally biased region" description="Basic and acidic residues" evidence="3">
    <location>
        <begin position="294"/>
        <end position="305"/>
    </location>
</feature>
<evidence type="ECO:0000256" key="1">
    <source>
        <dbReference type="ARBA" id="ARBA00022723"/>
    </source>
</evidence>
<dbReference type="OrthoDB" id="418757at2759"/>
<dbReference type="EMBL" id="PKPP01002349">
    <property type="protein sequence ID" value="PWA75825.1"/>
    <property type="molecule type" value="Genomic_DNA"/>
</dbReference>
<dbReference type="PANTHER" id="PTHR11439">
    <property type="entry name" value="GAG-POL-RELATED RETROTRANSPOSON"/>
    <property type="match status" value="1"/>
</dbReference>
<evidence type="ECO:0000313" key="5">
    <source>
        <dbReference type="EMBL" id="PWA75825.1"/>
    </source>
</evidence>
<keyword evidence="2" id="KW-0408">Iron</keyword>
<dbReference type="Pfam" id="PF25597">
    <property type="entry name" value="SH3_retrovirus"/>
    <property type="match status" value="1"/>
</dbReference>
<dbReference type="SUPFAM" id="SSF51197">
    <property type="entry name" value="Clavaminate synthase-like"/>
    <property type="match status" value="1"/>
</dbReference>
<protein>
    <submittedName>
        <fullName evidence="5">Zinc finger, CCHC-type</fullName>
    </submittedName>
</protein>
<dbReference type="InterPro" id="IPR057670">
    <property type="entry name" value="SH3_retrovirus"/>
</dbReference>
<evidence type="ECO:0000259" key="4">
    <source>
        <dbReference type="PROSITE" id="PS51471"/>
    </source>
</evidence>
<dbReference type="InterPro" id="IPR013103">
    <property type="entry name" value="RVT_2"/>
</dbReference>
<dbReference type="InterPro" id="IPR026992">
    <property type="entry name" value="DIOX_N"/>
</dbReference>
<dbReference type="InterPro" id="IPR027443">
    <property type="entry name" value="IPNS-like_sf"/>
</dbReference>
<dbReference type="InterPro" id="IPR005123">
    <property type="entry name" value="Oxoglu/Fe-dep_dioxygenase_dom"/>
</dbReference>
<accession>A0A2U1NQP1</accession>
<gene>
    <name evidence="5" type="ORF">CTI12_AA146550</name>
</gene>
<dbReference type="InterPro" id="IPR012337">
    <property type="entry name" value="RNaseH-like_sf"/>
</dbReference>
<dbReference type="Proteomes" id="UP000245207">
    <property type="component" value="Unassembled WGS sequence"/>
</dbReference>
<sequence length="1083" mass="124075">MTGAKFEIEKFDGTGDFGLWRVKMRALLIQHGCEAALEVLPANMDATAKAELNKKAHSAMILCLGNKVLREVTGETTAAGVWTKVETLYMTKSLANKLYLKKKLYTFYMPAGRRHTTQGVIDYVHSDLWGPSQVESLGGKRYFLSIVDDYYRRVWVYILRFKHEAFGKFKEWKQLVENQTGRKSGLPKTFWAEATCTAAYLINRSPSTAIEKKTPMEMWSGHPSDYGMLRIFGCVAYSHVKQGKLEPRAVKCVLLGYPEGVKGYKLYRLDNESPKIVTSRNVVFNESVMYKDTLKDSGADQTHDQEDSDDEDAGDQDHDQTPDLTDYQLVRDREPRTRTKTLRFRDESNMATYAFAAAEEEDTHEPLTYQEAVACEDNPKWKAAMDEEMDSLKKNETYELVDHPAGQKLMSYKWLFKIKEGIEGVHKPRYKARDYELEQLDVKMTFLHGNLEEVIYMRQPPGYEQGNKSPRQWYRRFDEYMLSNGFKRRSYDSCVYYRSYAPGEYIYLLLYVDDMLIACKSKAEIGSTKSLLKKEIDMKELGEAKKILGMEIIRDRSRKILRVSQSGIDNGKSVQMPLGGHFKLSLKDCPVRDCDVERMSKVPYSNAVGSLMYLMVCTRPDIAYAVSVVSRYLANPGKNHWEAVKWILKYLRGTANVGLVFGTNRGNHVDVTGFVDSDYAKDPDKGRSITGYAFLVQGCVVSWKATLQHVVALSTTEAEYMALTEAVKEAIWLRGLLEELGVELNTVAVNCDNQGAIHLSRNHVFHERTKHINVRYHFIRDVLEAKTVEVLNSSRSRFGWLVSQAQPVSSFQPTYRVGVLPPHLYKRRCEQLMSVAKKFFDQQVEEKRKVMRNEANPLGYCDTEVTKTVREWKEVFDFTAGVPMVMPTEGDQTVEYANQWPDHPSELREACEEYAKAVQKLSSKLLKLISMSLNLSPNRLEPFFKDQTAFVRLNHYPTCLAPNLSLGAGRHKDAGALTILAQDDVGGLEVKRKTYGEWIFVKPVRNSFIINLGDVMQVWSNDIYESIEHRVRVNSTRERFSIPFFMNPALYNVVEPLPELISEENPAKYKGYHWGKFLATQKQ</sequence>
<dbReference type="InterPro" id="IPR043502">
    <property type="entry name" value="DNA/RNA_pol_sf"/>
</dbReference>
<dbReference type="Gene3D" id="2.60.120.330">
    <property type="entry name" value="B-lactam Antibiotic, Isopenicillin N Synthase, Chain"/>
    <property type="match status" value="1"/>
</dbReference>
<dbReference type="SUPFAM" id="SSF56672">
    <property type="entry name" value="DNA/RNA polymerases"/>
    <property type="match status" value="1"/>
</dbReference>
<evidence type="ECO:0000256" key="3">
    <source>
        <dbReference type="SAM" id="MobiDB-lite"/>
    </source>
</evidence>
<evidence type="ECO:0000313" key="6">
    <source>
        <dbReference type="Proteomes" id="UP000245207"/>
    </source>
</evidence>
<dbReference type="PANTHER" id="PTHR11439:SF491">
    <property type="entry name" value="INTEGRASE CATALYTIC DOMAIN-CONTAINING PROTEIN"/>
    <property type="match status" value="1"/>
</dbReference>
<feature type="region of interest" description="Disordered" evidence="3">
    <location>
        <begin position="294"/>
        <end position="337"/>
    </location>
</feature>
<dbReference type="Pfam" id="PF07727">
    <property type="entry name" value="RVT_2"/>
    <property type="match status" value="1"/>
</dbReference>
<feature type="domain" description="Fe2OG dioxygenase" evidence="4">
    <location>
        <begin position="947"/>
        <end position="1048"/>
    </location>
</feature>
<keyword evidence="1" id="KW-0479">Metal-binding</keyword>